<dbReference type="Proteomes" id="UP000237000">
    <property type="component" value="Unassembled WGS sequence"/>
</dbReference>
<gene>
    <name evidence="2" type="ORF">TorRG33x02_322610</name>
</gene>
<comment type="caution">
    <text evidence="2">The sequence shown here is derived from an EMBL/GenBank/DDBJ whole genome shotgun (WGS) entry which is preliminary data.</text>
</comment>
<sequence length="125" mass="13673">MKPDSSIPLKSLSLSEKTRLFTPLNPPFPPLLSTSTRPILLIPKSETKFSLSKPLFLGSASLNPLRLPESRTIHAVTLELRAPEIELRAPETIKSPPSSDPNHPPPPPPPPPLKLQSDLDLETPI</sequence>
<organism evidence="2 3">
    <name type="scientific">Trema orientale</name>
    <name type="common">Charcoal tree</name>
    <name type="synonym">Celtis orientalis</name>
    <dbReference type="NCBI Taxonomy" id="63057"/>
    <lineage>
        <taxon>Eukaryota</taxon>
        <taxon>Viridiplantae</taxon>
        <taxon>Streptophyta</taxon>
        <taxon>Embryophyta</taxon>
        <taxon>Tracheophyta</taxon>
        <taxon>Spermatophyta</taxon>
        <taxon>Magnoliopsida</taxon>
        <taxon>eudicotyledons</taxon>
        <taxon>Gunneridae</taxon>
        <taxon>Pentapetalae</taxon>
        <taxon>rosids</taxon>
        <taxon>fabids</taxon>
        <taxon>Rosales</taxon>
        <taxon>Cannabaceae</taxon>
        <taxon>Trema</taxon>
    </lineage>
</organism>
<accession>A0A2P5BG11</accession>
<feature type="compositionally biased region" description="Pro residues" evidence="1">
    <location>
        <begin position="98"/>
        <end position="113"/>
    </location>
</feature>
<name>A0A2P5BG11_TREOI</name>
<evidence type="ECO:0000313" key="2">
    <source>
        <dbReference type="EMBL" id="PON47706.1"/>
    </source>
</evidence>
<dbReference type="AlphaFoldDB" id="A0A2P5BG11"/>
<evidence type="ECO:0000256" key="1">
    <source>
        <dbReference type="SAM" id="MobiDB-lite"/>
    </source>
</evidence>
<feature type="region of interest" description="Disordered" evidence="1">
    <location>
        <begin position="85"/>
        <end position="125"/>
    </location>
</feature>
<dbReference type="OrthoDB" id="10406571at2759"/>
<dbReference type="InParanoid" id="A0A2P5BG11"/>
<protein>
    <submittedName>
        <fullName evidence="2">Uncharacterized protein</fullName>
    </submittedName>
</protein>
<keyword evidence="3" id="KW-1185">Reference proteome</keyword>
<proteinExistence type="predicted"/>
<reference evidence="3" key="1">
    <citation type="submission" date="2016-06" db="EMBL/GenBank/DDBJ databases">
        <title>Parallel loss of symbiosis genes in relatives of nitrogen-fixing non-legume Parasponia.</title>
        <authorList>
            <person name="Van Velzen R."/>
            <person name="Holmer R."/>
            <person name="Bu F."/>
            <person name="Rutten L."/>
            <person name="Van Zeijl A."/>
            <person name="Liu W."/>
            <person name="Santuari L."/>
            <person name="Cao Q."/>
            <person name="Sharma T."/>
            <person name="Shen D."/>
            <person name="Roswanjaya Y."/>
            <person name="Wardhani T."/>
            <person name="Kalhor M.S."/>
            <person name="Jansen J."/>
            <person name="Van den Hoogen J."/>
            <person name="Gungor B."/>
            <person name="Hartog M."/>
            <person name="Hontelez J."/>
            <person name="Verver J."/>
            <person name="Yang W.-C."/>
            <person name="Schijlen E."/>
            <person name="Repin R."/>
            <person name="Schilthuizen M."/>
            <person name="Schranz E."/>
            <person name="Heidstra R."/>
            <person name="Miyata K."/>
            <person name="Fedorova E."/>
            <person name="Kohlen W."/>
            <person name="Bisseling T."/>
            <person name="Smit S."/>
            <person name="Geurts R."/>
        </authorList>
    </citation>
    <scope>NUCLEOTIDE SEQUENCE [LARGE SCALE GENOMIC DNA]</scope>
    <source>
        <strain evidence="3">cv. RG33-2</strain>
    </source>
</reference>
<dbReference type="EMBL" id="JXTC01000531">
    <property type="protein sequence ID" value="PON47706.1"/>
    <property type="molecule type" value="Genomic_DNA"/>
</dbReference>
<evidence type="ECO:0000313" key="3">
    <source>
        <dbReference type="Proteomes" id="UP000237000"/>
    </source>
</evidence>